<dbReference type="HOGENOM" id="CLU_050642_0_0_10"/>
<reference evidence="7" key="2">
    <citation type="submission" date="2012-03" db="EMBL/GenBank/DDBJ databases">
        <title>Complete genome sequence of Flavobacterium indicum GPTSA100-9T, isolated from warm spring water.</title>
        <authorList>
            <person name="Barbier P."/>
            <person name="Houel A."/>
            <person name="Loux V."/>
            <person name="Poulain J."/>
            <person name="Bernardet J.-F."/>
            <person name="Touchon M."/>
            <person name="Duchaud E."/>
        </authorList>
    </citation>
    <scope>NUCLEOTIDE SEQUENCE [LARGE SCALE GENOMIC DNA]</scope>
    <source>
        <strain evidence="7">DSM 17447 / CIP 109464 / GPTSA100-9</strain>
    </source>
</reference>
<evidence type="ECO:0000313" key="6">
    <source>
        <dbReference type="EMBL" id="CCG52194.1"/>
    </source>
</evidence>
<evidence type="ECO:0000256" key="1">
    <source>
        <dbReference type="ARBA" id="ARBA00004167"/>
    </source>
</evidence>
<proteinExistence type="predicted"/>
<evidence type="ECO:0000256" key="4">
    <source>
        <dbReference type="ARBA" id="ARBA00023136"/>
    </source>
</evidence>
<name>H8XNS7_FLAIG</name>
<comment type="subcellular location">
    <subcellularLocation>
        <location evidence="1">Membrane</location>
        <topology evidence="1">Single-pass membrane protein</topology>
    </subcellularLocation>
</comment>
<protein>
    <submittedName>
        <fullName evidence="6">Putative HlyD-family transporter</fullName>
    </submittedName>
</protein>
<evidence type="ECO:0000256" key="3">
    <source>
        <dbReference type="ARBA" id="ARBA00022989"/>
    </source>
</evidence>
<dbReference type="AlphaFoldDB" id="H8XNS7"/>
<evidence type="ECO:0000256" key="5">
    <source>
        <dbReference type="SAM" id="Phobius"/>
    </source>
</evidence>
<organism evidence="6 7">
    <name type="scientific">Flavobacterium indicum (strain DSM 17447 / CIP 109464 / GPTSA100-9)</name>
    <dbReference type="NCBI Taxonomy" id="1094466"/>
    <lineage>
        <taxon>Bacteria</taxon>
        <taxon>Pseudomonadati</taxon>
        <taxon>Bacteroidota</taxon>
        <taxon>Flavobacteriia</taxon>
        <taxon>Flavobacteriales</taxon>
        <taxon>Flavobacteriaceae</taxon>
        <taxon>Flavobacterium</taxon>
    </lineage>
</organism>
<dbReference type="PANTHER" id="PTHR30386:SF26">
    <property type="entry name" value="TRANSPORT PROTEIN COMB"/>
    <property type="match status" value="1"/>
</dbReference>
<dbReference type="PRINTS" id="PR01490">
    <property type="entry name" value="RTXTOXIND"/>
</dbReference>
<sequence>MPNKDENIELRSEEVQELLTRIPSRLLRYGSMVILAIMVLVLFLSWLIKYPTVVTAPVSITTVQPPEKLIAKASGKIQAILTKDKSIVTPNTVLAILENSADYKVVFQLKNIVDKYTFENKFPFEKFYGTSLGELENVYALFQKEYQADELLKKLQPYQVDKSAQSLEQVQLQDRLQLLLSQKEISEIELQLQKQDFQRYESLYKKGVVSSQEYEKNKLAFLQAQKNFKNLQSSISQTKSAINELNKSKKTTEINETKEISSLNRNLIQAFFQLKKAIKEWELNYAFVSKNGGIVSFMQIWSVNQNIEGGEILFSIVPQQSKAFIAKVKAPAQNAGKLKVGQEVNIRLANYPDTEFGVLKGKVQNMSLIPDKEGNLILDVILSKGLKTSYHKEIVFQQEMSGTADIITEDLRLLERLFYQFRSLFQVE</sequence>
<dbReference type="Gene3D" id="1.10.287.470">
    <property type="entry name" value="Helix hairpin bin"/>
    <property type="match status" value="1"/>
</dbReference>
<dbReference type="InterPro" id="IPR050739">
    <property type="entry name" value="MFP"/>
</dbReference>
<keyword evidence="7" id="KW-1185">Reference proteome</keyword>
<reference evidence="6 7" key="1">
    <citation type="journal article" date="2012" name="J. Bacteriol.">
        <title>Complete Genome Sequence of Flavobacterium indicum GPSTA100-9T, Isolated from Warm Spring Water.</title>
        <authorList>
            <person name="Barbier P."/>
            <person name="Houel A."/>
            <person name="Loux V."/>
            <person name="Poulain J."/>
            <person name="Bernardet J.F."/>
            <person name="Touchon M."/>
            <person name="Duchaud E."/>
        </authorList>
    </citation>
    <scope>NUCLEOTIDE SEQUENCE [LARGE SCALE GENOMIC DNA]</scope>
    <source>
        <strain evidence="7">DSM 17447 / CIP 109464 / GPTSA100-9</strain>
    </source>
</reference>
<dbReference type="PATRIC" id="fig|1094466.5.peg.191"/>
<dbReference type="EMBL" id="HE774682">
    <property type="protein sequence ID" value="CCG52194.1"/>
    <property type="molecule type" value="Genomic_DNA"/>
</dbReference>
<dbReference type="GO" id="GO:0016020">
    <property type="term" value="C:membrane"/>
    <property type="evidence" value="ECO:0007669"/>
    <property type="project" value="UniProtKB-SubCell"/>
</dbReference>
<keyword evidence="2 5" id="KW-0812">Transmembrane</keyword>
<dbReference type="Proteomes" id="UP000007599">
    <property type="component" value="Chromosome I"/>
</dbReference>
<dbReference type="PANTHER" id="PTHR30386">
    <property type="entry name" value="MEMBRANE FUSION SUBUNIT OF EMRAB-TOLC MULTIDRUG EFFLUX PUMP"/>
    <property type="match status" value="1"/>
</dbReference>
<feature type="transmembrane region" description="Helical" evidence="5">
    <location>
        <begin position="26"/>
        <end position="48"/>
    </location>
</feature>
<dbReference type="STRING" id="1094466.KQS_00995"/>
<accession>H8XNS7</accession>
<gene>
    <name evidence="6" type="ordered locus">KQS_00995</name>
</gene>
<evidence type="ECO:0000256" key="2">
    <source>
        <dbReference type="ARBA" id="ARBA00022692"/>
    </source>
</evidence>
<dbReference type="KEGG" id="fin:KQS_00995"/>
<evidence type="ECO:0000313" key="7">
    <source>
        <dbReference type="Proteomes" id="UP000007599"/>
    </source>
</evidence>
<keyword evidence="3 5" id="KW-1133">Transmembrane helix</keyword>
<keyword evidence="4 5" id="KW-0472">Membrane</keyword>
<dbReference type="eggNOG" id="COG1566">
    <property type="taxonomic scope" value="Bacteria"/>
</dbReference>
<dbReference type="OrthoDB" id="7057889at2"/>
<dbReference type="RefSeq" id="WP_014387338.1">
    <property type="nucleotide sequence ID" value="NC_017025.1"/>
</dbReference>